<evidence type="ECO:0000256" key="2">
    <source>
        <dbReference type="ARBA" id="ARBA00022946"/>
    </source>
</evidence>
<reference evidence="8" key="2">
    <citation type="submission" date="2015-02" db="UniProtKB">
        <authorList>
            <consortium name="EnsemblMetazoa"/>
        </authorList>
    </citation>
    <scope>IDENTIFICATION</scope>
</reference>
<evidence type="ECO:0000313" key="9">
    <source>
        <dbReference type="Proteomes" id="UP000014500"/>
    </source>
</evidence>
<evidence type="ECO:0000256" key="7">
    <source>
        <dbReference type="ARBA" id="ARBA00035179"/>
    </source>
</evidence>
<evidence type="ECO:0000256" key="3">
    <source>
        <dbReference type="ARBA" id="ARBA00022980"/>
    </source>
</evidence>
<dbReference type="Pfam" id="PF08561">
    <property type="entry name" value="Ribosomal_L37"/>
    <property type="match status" value="1"/>
</dbReference>
<dbReference type="InterPro" id="IPR013870">
    <property type="entry name" value="Ribosomal_mL54"/>
</dbReference>
<dbReference type="PANTHER" id="PTHR28595:SF1">
    <property type="entry name" value="LARGE RIBOSOMAL SUBUNIT PROTEIN ML54"/>
    <property type="match status" value="1"/>
</dbReference>
<dbReference type="EMBL" id="JH432130">
    <property type="status" value="NOT_ANNOTATED_CDS"/>
    <property type="molecule type" value="Genomic_DNA"/>
</dbReference>
<proteinExistence type="inferred from homology"/>
<dbReference type="AlphaFoldDB" id="T1JHA5"/>
<evidence type="ECO:0000256" key="6">
    <source>
        <dbReference type="ARBA" id="ARBA00033752"/>
    </source>
</evidence>
<evidence type="ECO:0000256" key="1">
    <source>
        <dbReference type="ARBA" id="ARBA00004173"/>
    </source>
</evidence>
<sequence>MALMRLWTVNNLLRNTAGGVIGGKGGPMTLFEKKKLPVETDAKKLVEYVCGSNIYKEGTDIKIGPDSEYPDWLWTLHIDKALPLNQLDPERDNFYYWKRVHRINKKRRLAYLKSKKIK</sequence>
<organism evidence="8 9">
    <name type="scientific">Strigamia maritima</name>
    <name type="common">European centipede</name>
    <name type="synonym">Geophilus maritimus</name>
    <dbReference type="NCBI Taxonomy" id="126957"/>
    <lineage>
        <taxon>Eukaryota</taxon>
        <taxon>Metazoa</taxon>
        <taxon>Ecdysozoa</taxon>
        <taxon>Arthropoda</taxon>
        <taxon>Myriapoda</taxon>
        <taxon>Chilopoda</taxon>
        <taxon>Pleurostigmophora</taxon>
        <taxon>Geophilomorpha</taxon>
        <taxon>Linotaeniidae</taxon>
        <taxon>Strigamia</taxon>
    </lineage>
</organism>
<dbReference type="Proteomes" id="UP000014500">
    <property type="component" value="Unassembled WGS sequence"/>
</dbReference>
<dbReference type="PhylomeDB" id="T1JHA5"/>
<dbReference type="PANTHER" id="PTHR28595">
    <property type="entry name" value="39S RIBOSOMAL PROTEIN L54, MITOCHONDRIAL"/>
    <property type="match status" value="1"/>
</dbReference>
<name>T1JHA5_STRMM</name>
<comment type="similarity">
    <text evidence="6">Belongs to the mitochondrion-specific ribosomal protein mL54 family.</text>
</comment>
<dbReference type="GO" id="GO:0005762">
    <property type="term" value="C:mitochondrial large ribosomal subunit"/>
    <property type="evidence" value="ECO:0007669"/>
    <property type="project" value="TreeGrafter"/>
</dbReference>
<dbReference type="eggNOG" id="KOG3435">
    <property type="taxonomic scope" value="Eukaryota"/>
</dbReference>
<keyword evidence="4" id="KW-0496">Mitochondrion</keyword>
<accession>T1JHA5</accession>
<keyword evidence="2" id="KW-0809">Transit peptide</keyword>
<keyword evidence="5" id="KW-0687">Ribonucleoprotein</keyword>
<evidence type="ECO:0000313" key="8">
    <source>
        <dbReference type="EnsemblMetazoa" id="SMAR013236-PA"/>
    </source>
</evidence>
<evidence type="ECO:0000256" key="5">
    <source>
        <dbReference type="ARBA" id="ARBA00023274"/>
    </source>
</evidence>
<dbReference type="STRING" id="126957.T1JHA5"/>
<dbReference type="EnsemblMetazoa" id="SMAR013236-RA">
    <property type="protein sequence ID" value="SMAR013236-PA"/>
    <property type="gene ID" value="SMAR013236"/>
</dbReference>
<dbReference type="GO" id="GO:0003735">
    <property type="term" value="F:structural constituent of ribosome"/>
    <property type="evidence" value="ECO:0007669"/>
    <property type="project" value="TreeGrafter"/>
</dbReference>
<protein>
    <recommendedName>
        <fullName evidence="7">Large ribosomal subunit protein mL54</fullName>
    </recommendedName>
</protein>
<keyword evidence="9" id="KW-1185">Reference proteome</keyword>
<comment type="subcellular location">
    <subcellularLocation>
        <location evidence="1">Mitochondrion</location>
    </subcellularLocation>
</comment>
<evidence type="ECO:0000256" key="4">
    <source>
        <dbReference type="ARBA" id="ARBA00023128"/>
    </source>
</evidence>
<reference evidence="9" key="1">
    <citation type="submission" date="2011-05" db="EMBL/GenBank/DDBJ databases">
        <authorList>
            <person name="Richards S.R."/>
            <person name="Qu J."/>
            <person name="Jiang H."/>
            <person name="Jhangiani S.N."/>
            <person name="Agravi P."/>
            <person name="Goodspeed R."/>
            <person name="Gross S."/>
            <person name="Mandapat C."/>
            <person name="Jackson L."/>
            <person name="Mathew T."/>
            <person name="Pu L."/>
            <person name="Thornton R."/>
            <person name="Saada N."/>
            <person name="Wilczek-Boney K.B."/>
            <person name="Lee S."/>
            <person name="Kovar C."/>
            <person name="Wu Y."/>
            <person name="Scherer S.E."/>
            <person name="Worley K.C."/>
            <person name="Muzny D.M."/>
            <person name="Gibbs R."/>
        </authorList>
    </citation>
    <scope>NUCLEOTIDE SEQUENCE</scope>
    <source>
        <strain evidence="9">Brora</strain>
    </source>
</reference>
<keyword evidence="3" id="KW-0689">Ribosomal protein</keyword>
<dbReference type="HOGENOM" id="CLU_143073_1_0_1"/>